<evidence type="ECO:0000313" key="1">
    <source>
        <dbReference type="EMBL" id="OGC85006.1"/>
    </source>
</evidence>
<dbReference type="SUPFAM" id="SSF89447">
    <property type="entry name" value="AbrB/MazE/MraZ-like"/>
    <property type="match status" value="1"/>
</dbReference>
<proteinExistence type="predicted"/>
<dbReference type="Gene3D" id="2.10.260.10">
    <property type="match status" value="1"/>
</dbReference>
<dbReference type="EMBL" id="MEWW01000006">
    <property type="protein sequence ID" value="OGC85006.1"/>
    <property type="molecule type" value="Genomic_DNA"/>
</dbReference>
<evidence type="ECO:0008006" key="3">
    <source>
        <dbReference type="Google" id="ProtNLM"/>
    </source>
</evidence>
<dbReference type="InterPro" id="IPR037914">
    <property type="entry name" value="SpoVT-AbrB_sf"/>
</dbReference>
<accession>A0A1F4XU01</accession>
<dbReference type="AlphaFoldDB" id="A0A1F4XU01"/>
<comment type="caution">
    <text evidence="1">The sequence shown here is derived from an EMBL/GenBank/DDBJ whole genome shotgun (WGS) entry which is preliminary data.</text>
</comment>
<dbReference type="Proteomes" id="UP000178091">
    <property type="component" value="Unassembled WGS sequence"/>
</dbReference>
<protein>
    <recommendedName>
        <fullName evidence="3">SpoVT-AbrB domain-containing protein</fullName>
    </recommendedName>
</protein>
<sequence length="79" mass="8584">MKQKVIKIGSSIGIVMPKSGAEERGFILGQEVSTTFTEAGDFVVRKQAEKQGGGISDTVARATAYIEKYRKDFEALADK</sequence>
<organism evidence="1 2">
    <name type="scientific">Candidatus Adlerbacteria bacterium RIFCSPHIGHO2_12_FULL_53_18</name>
    <dbReference type="NCBI Taxonomy" id="1797242"/>
    <lineage>
        <taxon>Bacteria</taxon>
        <taxon>Candidatus Adleribacteriota</taxon>
    </lineage>
</organism>
<reference evidence="1 2" key="1">
    <citation type="journal article" date="2016" name="Nat. Commun.">
        <title>Thousands of microbial genomes shed light on interconnected biogeochemical processes in an aquifer system.</title>
        <authorList>
            <person name="Anantharaman K."/>
            <person name="Brown C.T."/>
            <person name="Hug L.A."/>
            <person name="Sharon I."/>
            <person name="Castelle C.J."/>
            <person name="Probst A.J."/>
            <person name="Thomas B.C."/>
            <person name="Singh A."/>
            <person name="Wilkins M.J."/>
            <person name="Karaoz U."/>
            <person name="Brodie E.L."/>
            <person name="Williams K.H."/>
            <person name="Hubbard S.S."/>
            <person name="Banfield J.F."/>
        </authorList>
    </citation>
    <scope>NUCLEOTIDE SEQUENCE [LARGE SCALE GENOMIC DNA]</scope>
</reference>
<name>A0A1F4XU01_9BACT</name>
<gene>
    <name evidence="1" type="ORF">A3F55_01310</name>
</gene>
<evidence type="ECO:0000313" key="2">
    <source>
        <dbReference type="Proteomes" id="UP000178091"/>
    </source>
</evidence>